<dbReference type="InterPro" id="IPR002514">
    <property type="entry name" value="Transposase_8"/>
</dbReference>
<dbReference type="Proteomes" id="UP001219862">
    <property type="component" value="Unassembled WGS sequence"/>
</dbReference>
<dbReference type="InterPro" id="IPR009057">
    <property type="entry name" value="Homeodomain-like_sf"/>
</dbReference>
<sequence>MEQGTGGRWRRVHSDEFKAHVVEASKQPGVSMAAVAMANGINANLLRRWVLMSLASTAVPPRAELASLPTHADFLPVPMPTVPSEQALEPAPAPIRIDVQRGSTAITVLWPVSAAAACASCLRELLS</sequence>
<dbReference type="EMBL" id="JAQQXS010000004">
    <property type="protein sequence ID" value="MDC8784547.1"/>
    <property type="molecule type" value="Genomic_DNA"/>
</dbReference>
<keyword evidence="2" id="KW-1185">Reference proteome</keyword>
<dbReference type="Pfam" id="PF01527">
    <property type="entry name" value="HTH_Tnp_1"/>
    <property type="match status" value="1"/>
</dbReference>
<reference evidence="1 2" key="1">
    <citation type="submission" date="2022-10" db="EMBL/GenBank/DDBJ databases">
        <title>paucibacter sp. hw8 Genome sequencing.</title>
        <authorList>
            <person name="Park S."/>
        </authorList>
    </citation>
    <scope>NUCLEOTIDE SEQUENCE [LARGE SCALE GENOMIC DNA]</scope>
    <source>
        <strain evidence="2">hw8</strain>
    </source>
</reference>
<evidence type="ECO:0000313" key="2">
    <source>
        <dbReference type="Proteomes" id="UP001219862"/>
    </source>
</evidence>
<comment type="caution">
    <text evidence="1">The sequence shown here is derived from an EMBL/GenBank/DDBJ whole genome shotgun (WGS) entry which is preliminary data.</text>
</comment>
<gene>
    <name evidence="1" type="ORF">PRZ01_05035</name>
</gene>
<accession>A0ABT5KNP9</accession>
<organism evidence="1 2">
    <name type="scientific">Roseateles koreensis</name>
    <dbReference type="NCBI Taxonomy" id="2987526"/>
    <lineage>
        <taxon>Bacteria</taxon>
        <taxon>Pseudomonadati</taxon>
        <taxon>Pseudomonadota</taxon>
        <taxon>Betaproteobacteria</taxon>
        <taxon>Burkholderiales</taxon>
        <taxon>Sphaerotilaceae</taxon>
        <taxon>Roseateles</taxon>
    </lineage>
</organism>
<name>A0ABT5KNP9_9BURK</name>
<proteinExistence type="predicted"/>
<evidence type="ECO:0000313" key="1">
    <source>
        <dbReference type="EMBL" id="MDC8784547.1"/>
    </source>
</evidence>
<dbReference type="SUPFAM" id="SSF46689">
    <property type="entry name" value="Homeodomain-like"/>
    <property type="match status" value="1"/>
</dbReference>
<dbReference type="RefSeq" id="WP_273595670.1">
    <property type="nucleotide sequence ID" value="NZ_JAQQXS010000004.1"/>
</dbReference>
<protein>
    <submittedName>
        <fullName evidence="1">Transposase</fullName>
    </submittedName>
</protein>